<dbReference type="CDD" id="cd05466">
    <property type="entry name" value="PBP2_LTTR_substrate"/>
    <property type="match status" value="1"/>
</dbReference>
<sequence>MDIQYYITFREVARCLNLTRAAERLGYAQPSISVQIQKLEKHYQLKLFERSGKKMQLSSDGLKLLQYADRIVEAYMESEACFAAPEKTNITIGTIESLAAYYLPPYFQSFRHAYPDINVTILPSHKNEIIQKVKKGEIDLGVILDQPFMDPEIHTTLIREEELIVICPPDHPLQARKELAIRDLNHSALILTENGCTYRMALESSLKDAQVLYQIVSQLGSIEAIKQCVIIGMGAALIPRIAAREELDKGVLHGIRLRDDRFPAFYSQIIIHKNIFLSEPLKYLTSLFHTSGQDSSSFVAAPCNSFVK</sequence>
<evidence type="ECO:0000256" key="2">
    <source>
        <dbReference type="ARBA" id="ARBA00023015"/>
    </source>
</evidence>
<accession>A0A926KXC5</accession>
<dbReference type="AlphaFoldDB" id="A0A926KXC5"/>
<name>A0A926KXC5_9BACL</name>
<reference evidence="6" key="1">
    <citation type="submission" date="2020-09" db="EMBL/GenBank/DDBJ databases">
        <title>Draft Genome Sequence of Paenibacillus sp. WST5.</title>
        <authorList>
            <person name="Bao Z."/>
        </authorList>
    </citation>
    <scope>NUCLEOTIDE SEQUENCE</scope>
    <source>
        <strain evidence="6">WST5</strain>
    </source>
</reference>
<dbReference type="RefSeq" id="WP_188177471.1">
    <property type="nucleotide sequence ID" value="NZ_JACVVD010000012.1"/>
</dbReference>
<evidence type="ECO:0000256" key="1">
    <source>
        <dbReference type="ARBA" id="ARBA00009437"/>
    </source>
</evidence>
<proteinExistence type="inferred from homology"/>
<feature type="domain" description="HTH lysR-type" evidence="5">
    <location>
        <begin position="1"/>
        <end position="58"/>
    </location>
</feature>
<dbReference type="SUPFAM" id="SSF53850">
    <property type="entry name" value="Periplasmic binding protein-like II"/>
    <property type="match status" value="1"/>
</dbReference>
<dbReference type="PANTHER" id="PTHR30126:SF100">
    <property type="entry name" value="LYSR-FAMILY TRANSCRIPTIONAL REGULATOR"/>
    <property type="match status" value="1"/>
</dbReference>
<dbReference type="PANTHER" id="PTHR30126">
    <property type="entry name" value="HTH-TYPE TRANSCRIPTIONAL REGULATOR"/>
    <property type="match status" value="1"/>
</dbReference>
<dbReference type="Proteomes" id="UP000650466">
    <property type="component" value="Unassembled WGS sequence"/>
</dbReference>
<organism evidence="6 7">
    <name type="scientific">Paenibacillus sedimenti</name>
    <dbReference type="NCBI Taxonomy" id="2770274"/>
    <lineage>
        <taxon>Bacteria</taxon>
        <taxon>Bacillati</taxon>
        <taxon>Bacillota</taxon>
        <taxon>Bacilli</taxon>
        <taxon>Bacillales</taxon>
        <taxon>Paenibacillaceae</taxon>
        <taxon>Paenibacillus</taxon>
    </lineage>
</organism>
<keyword evidence="2" id="KW-0805">Transcription regulation</keyword>
<dbReference type="Pfam" id="PF03466">
    <property type="entry name" value="LysR_substrate"/>
    <property type="match status" value="1"/>
</dbReference>
<keyword evidence="7" id="KW-1185">Reference proteome</keyword>
<evidence type="ECO:0000259" key="5">
    <source>
        <dbReference type="PROSITE" id="PS50931"/>
    </source>
</evidence>
<dbReference type="PRINTS" id="PR00039">
    <property type="entry name" value="HTHLYSR"/>
</dbReference>
<evidence type="ECO:0000256" key="4">
    <source>
        <dbReference type="ARBA" id="ARBA00023163"/>
    </source>
</evidence>
<dbReference type="InterPro" id="IPR000847">
    <property type="entry name" value="LysR_HTH_N"/>
</dbReference>
<gene>
    <name evidence="6" type="ORF">ICC18_26790</name>
</gene>
<dbReference type="InterPro" id="IPR036388">
    <property type="entry name" value="WH-like_DNA-bd_sf"/>
</dbReference>
<evidence type="ECO:0000256" key="3">
    <source>
        <dbReference type="ARBA" id="ARBA00023125"/>
    </source>
</evidence>
<evidence type="ECO:0000313" key="6">
    <source>
        <dbReference type="EMBL" id="MBD0383690.1"/>
    </source>
</evidence>
<dbReference type="SUPFAM" id="SSF46785">
    <property type="entry name" value="Winged helix' DNA-binding domain"/>
    <property type="match status" value="1"/>
</dbReference>
<dbReference type="EMBL" id="JACVVD010000012">
    <property type="protein sequence ID" value="MBD0383690.1"/>
    <property type="molecule type" value="Genomic_DNA"/>
</dbReference>
<dbReference type="Gene3D" id="1.10.10.10">
    <property type="entry name" value="Winged helix-like DNA-binding domain superfamily/Winged helix DNA-binding domain"/>
    <property type="match status" value="1"/>
</dbReference>
<dbReference type="GO" id="GO:0003700">
    <property type="term" value="F:DNA-binding transcription factor activity"/>
    <property type="evidence" value="ECO:0007669"/>
    <property type="project" value="InterPro"/>
</dbReference>
<dbReference type="InterPro" id="IPR036390">
    <property type="entry name" value="WH_DNA-bd_sf"/>
</dbReference>
<keyword evidence="3" id="KW-0238">DNA-binding</keyword>
<dbReference type="Pfam" id="PF00126">
    <property type="entry name" value="HTH_1"/>
    <property type="match status" value="1"/>
</dbReference>
<keyword evidence="4" id="KW-0804">Transcription</keyword>
<dbReference type="GO" id="GO:0000976">
    <property type="term" value="F:transcription cis-regulatory region binding"/>
    <property type="evidence" value="ECO:0007669"/>
    <property type="project" value="TreeGrafter"/>
</dbReference>
<dbReference type="PROSITE" id="PS50931">
    <property type="entry name" value="HTH_LYSR"/>
    <property type="match status" value="1"/>
</dbReference>
<comment type="caution">
    <text evidence="6">The sequence shown here is derived from an EMBL/GenBank/DDBJ whole genome shotgun (WGS) entry which is preliminary data.</text>
</comment>
<comment type="similarity">
    <text evidence="1">Belongs to the LysR transcriptional regulatory family.</text>
</comment>
<evidence type="ECO:0000313" key="7">
    <source>
        <dbReference type="Proteomes" id="UP000650466"/>
    </source>
</evidence>
<dbReference type="InterPro" id="IPR005119">
    <property type="entry name" value="LysR_subst-bd"/>
</dbReference>
<protein>
    <submittedName>
        <fullName evidence="6">LysR family transcriptional regulator</fullName>
    </submittedName>
</protein>
<dbReference type="Gene3D" id="3.40.190.290">
    <property type="match status" value="1"/>
</dbReference>